<reference evidence="1" key="1">
    <citation type="submission" date="2023-06" db="EMBL/GenBank/DDBJ databases">
        <authorList>
            <person name="Kurt Z."/>
        </authorList>
    </citation>
    <scope>NUCLEOTIDE SEQUENCE</scope>
</reference>
<sequence>MGCQANQTQLSSNIESKEPDSVFNANIQQNEATQNRNHNKTQLQEYSAKKVRSKNVYQDVNSILRTSNWSSLRKQAEVQEESSSQQIQQIETSTFNNSIANQPLIEKQDTQTFIQIQKYQSTNRLQEQVTGYCELLASSDELKQ</sequence>
<dbReference type="Proteomes" id="UP001642409">
    <property type="component" value="Unassembled WGS sequence"/>
</dbReference>
<name>A0AA86PF08_9EUKA</name>
<comment type="caution">
    <text evidence="1">The sequence shown here is derived from an EMBL/GenBank/DDBJ whole genome shotgun (WGS) entry which is preliminary data.</text>
</comment>
<dbReference type="EMBL" id="CATOUU010000653">
    <property type="protein sequence ID" value="CAI9938085.1"/>
    <property type="molecule type" value="Genomic_DNA"/>
</dbReference>
<proteinExistence type="predicted"/>
<keyword evidence="3" id="KW-1185">Reference proteome</keyword>
<organism evidence="1">
    <name type="scientific">Hexamita inflata</name>
    <dbReference type="NCBI Taxonomy" id="28002"/>
    <lineage>
        <taxon>Eukaryota</taxon>
        <taxon>Metamonada</taxon>
        <taxon>Diplomonadida</taxon>
        <taxon>Hexamitidae</taxon>
        <taxon>Hexamitinae</taxon>
        <taxon>Hexamita</taxon>
    </lineage>
</organism>
<reference evidence="2 3" key="2">
    <citation type="submission" date="2024-07" db="EMBL/GenBank/DDBJ databases">
        <authorList>
            <person name="Akdeniz Z."/>
        </authorList>
    </citation>
    <scope>NUCLEOTIDE SEQUENCE [LARGE SCALE GENOMIC DNA]</scope>
</reference>
<evidence type="ECO:0000313" key="1">
    <source>
        <dbReference type="EMBL" id="CAI9938085.1"/>
    </source>
</evidence>
<dbReference type="AlphaFoldDB" id="A0AA86PF08"/>
<protein>
    <submittedName>
        <fullName evidence="2">Hypothetical_protein</fullName>
    </submittedName>
</protein>
<dbReference type="EMBL" id="CAXDID020000071">
    <property type="protein sequence ID" value="CAL6014904.1"/>
    <property type="molecule type" value="Genomic_DNA"/>
</dbReference>
<evidence type="ECO:0000313" key="3">
    <source>
        <dbReference type="Proteomes" id="UP001642409"/>
    </source>
</evidence>
<evidence type="ECO:0000313" key="2">
    <source>
        <dbReference type="EMBL" id="CAL6014904.1"/>
    </source>
</evidence>
<accession>A0AA86PF08</accession>
<gene>
    <name evidence="2" type="ORF">HINF_LOCUS24496</name>
    <name evidence="1" type="ORF">HINF_LOCUS25730</name>
</gene>